<evidence type="ECO:0000256" key="8">
    <source>
        <dbReference type="RuleBase" id="RU004005"/>
    </source>
</evidence>
<evidence type="ECO:0000256" key="6">
    <source>
        <dbReference type="ARBA" id="ARBA00035207"/>
    </source>
</evidence>
<comment type="subunit">
    <text evidence="7 9">Part of the 50S ribosomal subunit.</text>
</comment>
<comment type="similarity">
    <text evidence="1 7 8">Belongs to the universal ribosomal protein uL22 family.</text>
</comment>
<dbReference type="InterPro" id="IPR005727">
    <property type="entry name" value="Ribosomal_uL22_bac/chlpt-type"/>
</dbReference>
<evidence type="ECO:0000256" key="3">
    <source>
        <dbReference type="ARBA" id="ARBA00022884"/>
    </source>
</evidence>
<comment type="function">
    <text evidence="7 10">This protein binds specifically to 23S rRNA; its binding is stimulated by other ribosomal proteins, e.g., L4, L17, and L20. It is important during the early stages of 50S assembly. It makes multiple contacts with different domains of the 23S rRNA in the assembled 50S subunit and ribosome.</text>
</comment>
<dbReference type="PROSITE" id="PS00464">
    <property type="entry name" value="RIBOSOMAL_L22"/>
    <property type="match status" value="1"/>
</dbReference>
<organism evidence="11 12">
    <name type="scientific">Desulfocurvibacter africanus subsp. africanus str. Walvis Bay</name>
    <dbReference type="NCBI Taxonomy" id="690850"/>
    <lineage>
        <taxon>Bacteria</taxon>
        <taxon>Pseudomonadati</taxon>
        <taxon>Thermodesulfobacteriota</taxon>
        <taxon>Desulfovibrionia</taxon>
        <taxon>Desulfovibrionales</taxon>
        <taxon>Desulfovibrionaceae</taxon>
        <taxon>Desulfocurvibacter</taxon>
    </lineage>
</organism>
<dbReference type="PANTHER" id="PTHR13501">
    <property type="entry name" value="CHLOROPLAST 50S RIBOSOMAL PROTEIN L22-RELATED"/>
    <property type="match status" value="1"/>
</dbReference>
<reference evidence="11 12" key="1">
    <citation type="journal article" date="2011" name="J. Bacteriol.">
        <title>Genome sequence of the mercury-methylating and pleomorphic Desulfovibrio africanus Strain Walvis Bay.</title>
        <authorList>
            <person name="Brown S.D."/>
            <person name="Wall J.D."/>
            <person name="Kucken A.M."/>
            <person name="Gilmour C.C."/>
            <person name="Podar M."/>
            <person name="Brandt C.C."/>
            <person name="Teshima H."/>
            <person name="Detter J.C."/>
            <person name="Han C.S."/>
            <person name="Land M.L."/>
            <person name="Lucas S."/>
            <person name="Han J."/>
            <person name="Pennacchio L."/>
            <person name="Nolan M."/>
            <person name="Pitluck S."/>
            <person name="Woyke T."/>
            <person name="Goodwin L."/>
            <person name="Palumbo A.V."/>
            <person name="Elias D.A."/>
        </authorList>
    </citation>
    <scope>NUCLEOTIDE SEQUENCE [LARGE SCALE GENOMIC DNA]</scope>
    <source>
        <strain evidence="11 12">Walvis Bay</strain>
    </source>
</reference>
<dbReference type="InterPro" id="IPR018260">
    <property type="entry name" value="Ribosomal_uL22_CS"/>
</dbReference>
<name>F3YWN4_DESAF</name>
<evidence type="ECO:0000256" key="7">
    <source>
        <dbReference type="HAMAP-Rule" id="MF_01331"/>
    </source>
</evidence>
<keyword evidence="5 7" id="KW-0687">Ribonucleoprotein</keyword>
<sequence>MEARATAKFIRISPQKTRIVARNINGLPVEDAINVLKFTPKKAAFEVGKVLHSAVANAEQIPGVDIDSLKVKQVIINPGPMWKRIMPRAMGRAYRILKRTSHITVVVEES</sequence>
<evidence type="ECO:0000256" key="2">
    <source>
        <dbReference type="ARBA" id="ARBA00022730"/>
    </source>
</evidence>
<dbReference type="RefSeq" id="WP_005984443.1">
    <property type="nucleotide sequence ID" value="NC_016629.1"/>
</dbReference>
<dbReference type="GO" id="GO:0022625">
    <property type="term" value="C:cytosolic large ribosomal subunit"/>
    <property type="evidence" value="ECO:0007669"/>
    <property type="project" value="TreeGrafter"/>
</dbReference>
<evidence type="ECO:0000256" key="4">
    <source>
        <dbReference type="ARBA" id="ARBA00022980"/>
    </source>
</evidence>
<evidence type="ECO:0000313" key="11">
    <source>
        <dbReference type="EMBL" id="EGJ50527.1"/>
    </source>
</evidence>
<protein>
    <recommendedName>
        <fullName evidence="6 7">Large ribosomal subunit protein uL22</fullName>
    </recommendedName>
</protein>
<dbReference type="Gene3D" id="3.90.470.10">
    <property type="entry name" value="Ribosomal protein L22/L17"/>
    <property type="match status" value="1"/>
</dbReference>
<keyword evidence="2 7" id="KW-0699">rRNA-binding</keyword>
<accession>F3YWN4</accession>
<dbReference type="GO" id="GO:0003735">
    <property type="term" value="F:structural constituent of ribosome"/>
    <property type="evidence" value="ECO:0007669"/>
    <property type="project" value="InterPro"/>
</dbReference>
<keyword evidence="3 7" id="KW-0694">RNA-binding</keyword>
<evidence type="ECO:0000256" key="1">
    <source>
        <dbReference type="ARBA" id="ARBA00009451"/>
    </source>
</evidence>
<dbReference type="GO" id="GO:0019843">
    <property type="term" value="F:rRNA binding"/>
    <property type="evidence" value="ECO:0007669"/>
    <property type="project" value="UniProtKB-UniRule"/>
</dbReference>
<dbReference type="GO" id="GO:0006412">
    <property type="term" value="P:translation"/>
    <property type="evidence" value="ECO:0007669"/>
    <property type="project" value="UniProtKB-UniRule"/>
</dbReference>
<dbReference type="SUPFAM" id="SSF54843">
    <property type="entry name" value="Ribosomal protein L22"/>
    <property type="match status" value="1"/>
</dbReference>
<evidence type="ECO:0000256" key="10">
    <source>
        <dbReference type="RuleBase" id="RU004008"/>
    </source>
</evidence>
<dbReference type="Proteomes" id="UP000007844">
    <property type="component" value="Chromosome"/>
</dbReference>
<dbReference type="eggNOG" id="COG0091">
    <property type="taxonomic scope" value="Bacteria"/>
</dbReference>
<dbReference type="AlphaFoldDB" id="F3YWN4"/>
<evidence type="ECO:0000256" key="9">
    <source>
        <dbReference type="RuleBase" id="RU004006"/>
    </source>
</evidence>
<dbReference type="KEGG" id="daf:Desaf_2199"/>
<comment type="function">
    <text evidence="7">The globular domain of the protein is located near the polypeptide exit tunnel on the outside of the subunit, while an extended beta-hairpin is found that lines the wall of the exit tunnel in the center of the 70S ribosome.</text>
</comment>
<keyword evidence="12" id="KW-1185">Reference proteome</keyword>
<dbReference type="InterPro" id="IPR047867">
    <property type="entry name" value="Ribosomal_uL22_bac/org-type"/>
</dbReference>
<dbReference type="InterPro" id="IPR036394">
    <property type="entry name" value="Ribosomal_uL22_sf"/>
</dbReference>
<dbReference type="PANTHER" id="PTHR13501:SF8">
    <property type="entry name" value="LARGE RIBOSOMAL SUBUNIT PROTEIN UL22M"/>
    <property type="match status" value="1"/>
</dbReference>
<dbReference type="STRING" id="690850.Desaf_2199"/>
<gene>
    <name evidence="7" type="primary">rplV</name>
    <name evidence="11" type="ORF">Desaf_2199</name>
</gene>
<evidence type="ECO:0000256" key="5">
    <source>
        <dbReference type="ARBA" id="ARBA00023274"/>
    </source>
</evidence>
<dbReference type="HAMAP" id="MF_01331_B">
    <property type="entry name" value="Ribosomal_uL22_B"/>
    <property type="match status" value="1"/>
</dbReference>
<dbReference type="EMBL" id="CP003221">
    <property type="protein sequence ID" value="EGJ50527.1"/>
    <property type="molecule type" value="Genomic_DNA"/>
</dbReference>
<dbReference type="NCBIfam" id="TIGR01044">
    <property type="entry name" value="rplV_bact"/>
    <property type="match status" value="1"/>
</dbReference>
<dbReference type="CDD" id="cd00336">
    <property type="entry name" value="Ribosomal_L22"/>
    <property type="match status" value="1"/>
</dbReference>
<dbReference type="HOGENOM" id="CLU_083987_3_3_7"/>
<keyword evidence="4 7" id="KW-0689">Ribosomal protein</keyword>
<evidence type="ECO:0000313" key="12">
    <source>
        <dbReference type="Proteomes" id="UP000007844"/>
    </source>
</evidence>
<dbReference type="InterPro" id="IPR001063">
    <property type="entry name" value="Ribosomal_uL22"/>
</dbReference>
<proteinExistence type="inferred from homology"/>
<dbReference type="Pfam" id="PF00237">
    <property type="entry name" value="Ribosomal_L22"/>
    <property type="match status" value="1"/>
</dbReference>